<dbReference type="PANTHER" id="PTHR43462:SF1">
    <property type="entry name" value="ALANYL-TRNA EDITING PROTEIN AARSD1"/>
    <property type="match status" value="1"/>
</dbReference>
<dbReference type="FunFam" id="2.40.30.130:FF:000010">
    <property type="entry name" value="Alanine--tRNA ligase"/>
    <property type="match status" value="1"/>
</dbReference>
<evidence type="ECO:0000256" key="7">
    <source>
        <dbReference type="ARBA" id="ARBA00069915"/>
    </source>
</evidence>
<evidence type="ECO:0000256" key="1">
    <source>
        <dbReference type="ARBA" id="ARBA00001947"/>
    </source>
</evidence>
<evidence type="ECO:0000256" key="2">
    <source>
        <dbReference type="ARBA" id="ARBA00004496"/>
    </source>
</evidence>
<dbReference type="PANTHER" id="PTHR43462">
    <property type="entry name" value="ALANYL-TRNA EDITING PROTEIN"/>
    <property type="match status" value="1"/>
</dbReference>
<keyword evidence="4" id="KW-0479">Metal-binding</keyword>
<dbReference type="RefSeq" id="WP_309740562.1">
    <property type="nucleotide sequence ID" value="NZ_JAVDQI010000007.1"/>
</dbReference>
<dbReference type="EMBL" id="JAVDQI010000007">
    <property type="protein sequence ID" value="MDR6223338.1"/>
    <property type="molecule type" value="Genomic_DNA"/>
</dbReference>
<comment type="caution">
    <text evidence="10">The sequence shown here is derived from an EMBL/GenBank/DDBJ whole genome shotgun (WGS) entry which is preliminary data.</text>
</comment>
<feature type="domain" description="Alanyl-transfer RNA synthetases family profile" evidence="9">
    <location>
        <begin position="1"/>
        <end position="229"/>
    </location>
</feature>
<evidence type="ECO:0000256" key="6">
    <source>
        <dbReference type="ARBA" id="ARBA00060768"/>
    </source>
</evidence>
<gene>
    <name evidence="10" type="ORF">J2750_001806</name>
</gene>
<keyword evidence="11" id="KW-1185">Reference proteome</keyword>
<dbReference type="SUPFAM" id="SSF55186">
    <property type="entry name" value="ThrRS/AlaRS common domain"/>
    <property type="match status" value="1"/>
</dbReference>
<evidence type="ECO:0000256" key="3">
    <source>
        <dbReference type="ARBA" id="ARBA00022490"/>
    </source>
</evidence>
<dbReference type="InterPro" id="IPR018165">
    <property type="entry name" value="Ala-tRNA-synth_IIc_core"/>
</dbReference>
<accession>A0AA90TZV8</accession>
<dbReference type="NCBIfam" id="NF040865">
    <property type="entry name" value="a_tRNA_ed_AlaXM"/>
    <property type="match status" value="1"/>
</dbReference>
<dbReference type="GO" id="GO:0004813">
    <property type="term" value="F:alanine-tRNA ligase activity"/>
    <property type="evidence" value="ECO:0007669"/>
    <property type="project" value="InterPro"/>
</dbReference>
<dbReference type="SMART" id="SM00863">
    <property type="entry name" value="tRNA_SAD"/>
    <property type="match status" value="1"/>
</dbReference>
<dbReference type="InterPro" id="IPR018163">
    <property type="entry name" value="Thr/Ala-tRNA-synth_IIc_edit"/>
</dbReference>
<evidence type="ECO:0000313" key="11">
    <source>
        <dbReference type="Proteomes" id="UP001185015"/>
    </source>
</evidence>
<comment type="similarity">
    <text evidence="6">Belongs to the class-II aminoacyl-tRNA synthetase family. Editing domain AlaX-M subfamily.</text>
</comment>
<evidence type="ECO:0000313" key="10">
    <source>
        <dbReference type="EMBL" id="MDR6223338.1"/>
    </source>
</evidence>
<dbReference type="InterPro" id="IPR018164">
    <property type="entry name" value="Ala-tRNA-synth_IIc_N"/>
</dbReference>
<dbReference type="GO" id="GO:0003676">
    <property type="term" value="F:nucleic acid binding"/>
    <property type="evidence" value="ECO:0007669"/>
    <property type="project" value="InterPro"/>
</dbReference>
<evidence type="ECO:0000256" key="5">
    <source>
        <dbReference type="ARBA" id="ARBA00022833"/>
    </source>
</evidence>
<keyword evidence="5" id="KW-0862">Zinc</keyword>
<dbReference type="Gene3D" id="2.40.30.130">
    <property type="match status" value="1"/>
</dbReference>
<organism evidence="10 11">
    <name type="scientific">Methanococcoides alaskense</name>
    <dbReference type="NCBI Taxonomy" id="325778"/>
    <lineage>
        <taxon>Archaea</taxon>
        <taxon>Methanobacteriati</taxon>
        <taxon>Methanobacteriota</taxon>
        <taxon>Stenosarchaea group</taxon>
        <taxon>Methanomicrobia</taxon>
        <taxon>Methanosarcinales</taxon>
        <taxon>Methanosarcinaceae</taxon>
        <taxon>Methanococcoides</taxon>
    </lineage>
</organism>
<comment type="subcellular location">
    <subcellularLocation>
        <location evidence="2">Cytoplasm</location>
    </subcellularLocation>
</comment>
<sequence>METLYLKDCQMKEFEANILDVTDDRFVVLNRTAFYPSSGGQPHDTGKLVCDGKEYTVIFVGKFDGKISHEVSEAGLKVGDKVKGAIDWDRRSLFMKYHTAAHILSAIIHSETGAKISGNQIAEEKTRVDFNLEDFDRELIGSYEAKVNEIIDRNIDMEIDILPRDEALKIPSVVKLKDAFPPEIEEIRVIRIPDVDDQACGGTHVANTGEIPHIEIFKAENKGKNNRRIYFRFPDIF</sequence>
<evidence type="ECO:0000256" key="4">
    <source>
        <dbReference type="ARBA" id="ARBA00022723"/>
    </source>
</evidence>
<dbReference type="SUPFAM" id="SSF50447">
    <property type="entry name" value="Translation proteins"/>
    <property type="match status" value="1"/>
</dbReference>
<dbReference type="InterPro" id="IPR051335">
    <property type="entry name" value="Alanyl-tRNA_Editing_Enzymes"/>
</dbReference>
<dbReference type="GO" id="GO:0005737">
    <property type="term" value="C:cytoplasm"/>
    <property type="evidence" value="ECO:0007669"/>
    <property type="project" value="UniProtKB-SubCell"/>
</dbReference>
<dbReference type="Pfam" id="PF07973">
    <property type="entry name" value="tRNA_SAD"/>
    <property type="match status" value="1"/>
</dbReference>
<dbReference type="InterPro" id="IPR012947">
    <property type="entry name" value="tRNA_SAD"/>
</dbReference>
<dbReference type="Proteomes" id="UP001185015">
    <property type="component" value="Unassembled WGS sequence"/>
</dbReference>
<dbReference type="Pfam" id="PF01411">
    <property type="entry name" value="tRNA-synt_2c"/>
    <property type="match status" value="1"/>
</dbReference>
<dbReference type="AlphaFoldDB" id="A0AA90TZV8"/>
<dbReference type="InterPro" id="IPR009000">
    <property type="entry name" value="Transl_B-barrel_sf"/>
</dbReference>
<comment type="cofactor">
    <cofactor evidence="1">
        <name>Zn(2+)</name>
        <dbReference type="ChEBI" id="CHEBI:29105"/>
    </cofactor>
</comment>
<dbReference type="InterPro" id="IPR053424">
    <property type="entry name" value="Alanyl-tRNA_Edit-Domain"/>
</dbReference>
<reference evidence="10 11" key="1">
    <citation type="submission" date="2023-07" db="EMBL/GenBank/DDBJ databases">
        <title>Genomic Encyclopedia of Type Strains, Phase IV (KMG-IV): sequencing the most valuable type-strain genomes for metagenomic binning, comparative biology and taxonomic classification.</title>
        <authorList>
            <person name="Goeker M."/>
        </authorList>
    </citation>
    <scope>NUCLEOTIDE SEQUENCE [LARGE SCALE GENOMIC DNA]</scope>
    <source>
        <strain evidence="10 11">DSM 17273</strain>
    </source>
</reference>
<dbReference type="GO" id="GO:0006419">
    <property type="term" value="P:alanyl-tRNA aminoacylation"/>
    <property type="evidence" value="ECO:0007669"/>
    <property type="project" value="InterPro"/>
</dbReference>
<protein>
    <recommendedName>
        <fullName evidence="7">Alanyl-tRNA editing protein AlaX-M</fullName>
    </recommendedName>
    <alternativeName>
        <fullName evidence="8">Alanyl-tRNA deacylase AlaX-M</fullName>
    </alternativeName>
</protein>
<keyword evidence="10" id="KW-0378">Hydrolase</keyword>
<dbReference type="PROSITE" id="PS50860">
    <property type="entry name" value="AA_TRNA_LIGASE_II_ALA"/>
    <property type="match status" value="1"/>
</dbReference>
<dbReference type="GO" id="GO:0005524">
    <property type="term" value="F:ATP binding"/>
    <property type="evidence" value="ECO:0007669"/>
    <property type="project" value="InterPro"/>
</dbReference>
<evidence type="ECO:0000259" key="9">
    <source>
        <dbReference type="PROSITE" id="PS50860"/>
    </source>
</evidence>
<name>A0AA90TZV8_9EURY</name>
<dbReference type="GO" id="GO:0046872">
    <property type="term" value="F:metal ion binding"/>
    <property type="evidence" value="ECO:0007669"/>
    <property type="project" value="UniProtKB-KW"/>
</dbReference>
<evidence type="ECO:0000256" key="8">
    <source>
        <dbReference type="ARBA" id="ARBA00076039"/>
    </source>
</evidence>
<keyword evidence="3" id="KW-0963">Cytoplasm</keyword>
<dbReference type="GO" id="GO:0002161">
    <property type="term" value="F:aminoacyl-tRNA deacylase activity"/>
    <property type="evidence" value="ECO:0007669"/>
    <property type="project" value="UniProtKB-ARBA"/>
</dbReference>
<proteinExistence type="inferred from homology"/>
<dbReference type="Gene3D" id="3.30.980.10">
    <property type="entry name" value="Threonyl-trna Synthetase, Chain A, domain 2"/>
    <property type="match status" value="1"/>
</dbReference>